<dbReference type="AlphaFoldDB" id="A0A6B2LDT1"/>
<dbReference type="InterPro" id="IPR017853">
    <property type="entry name" value="GH"/>
</dbReference>
<evidence type="ECO:0000313" key="2">
    <source>
        <dbReference type="EMBL" id="NDV34997.1"/>
    </source>
</evidence>
<organism evidence="2">
    <name type="scientific">Arcella intermedia</name>
    <dbReference type="NCBI Taxonomy" id="1963864"/>
    <lineage>
        <taxon>Eukaryota</taxon>
        <taxon>Amoebozoa</taxon>
        <taxon>Tubulinea</taxon>
        <taxon>Elardia</taxon>
        <taxon>Arcellinida</taxon>
        <taxon>Sphaerothecina</taxon>
        <taxon>Arcellidae</taxon>
        <taxon>Arcella</taxon>
    </lineage>
</organism>
<feature type="signal peptide" evidence="1">
    <location>
        <begin position="1"/>
        <end position="15"/>
    </location>
</feature>
<sequence>MILLYLLCVLIQTNAKSVMPWICLERCDSDQDIKKQIDEIVDHSKDLTAVAFEMFNLGPNSELVFNNFTNITQLLQQLNLKSYAMISSYPYPKDFIVWMRQLFKNPQPFFKDCITWSKIFQFTGFNVDFEPDAGIIPSDADDYVKFLNEFADVLHQNNLELTVDIATWSTLWDWPKLSQTKVDKFMIMSTYTGNETAWLIDFNKAIKDFPVEKIGIGLQTVNPNTGQPLTDQELEFRFQHILGGGIQEIDIWRMPIYQNWWGYIQQFLTPNSQPN</sequence>
<feature type="chain" id="PRO_5025553525" description="GH18 domain-containing protein" evidence="1">
    <location>
        <begin position="16"/>
        <end position="275"/>
    </location>
</feature>
<dbReference type="Gene3D" id="3.20.20.80">
    <property type="entry name" value="Glycosidases"/>
    <property type="match status" value="1"/>
</dbReference>
<reference evidence="2" key="1">
    <citation type="journal article" date="2020" name="J. Eukaryot. Microbiol.">
        <title>De novo Sequencing, Assembly and Annotation of the Transcriptome for the Free-Living Testate Amoeba Arcella intermedia.</title>
        <authorList>
            <person name="Ribeiro G.M."/>
            <person name="Porfirio-Sousa A.L."/>
            <person name="Maurer-Alcala X.X."/>
            <person name="Katz L.A."/>
            <person name="Lahr D.J.G."/>
        </authorList>
    </citation>
    <scope>NUCLEOTIDE SEQUENCE</scope>
</reference>
<keyword evidence="1" id="KW-0732">Signal</keyword>
<accession>A0A6B2LDT1</accession>
<name>A0A6B2LDT1_9EUKA</name>
<dbReference type="SUPFAM" id="SSF51445">
    <property type="entry name" value="(Trans)glycosidases"/>
    <property type="match status" value="1"/>
</dbReference>
<evidence type="ECO:0000256" key="1">
    <source>
        <dbReference type="SAM" id="SignalP"/>
    </source>
</evidence>
<dbReference type="EMBL" id="GIBP01006028">
    <property type="protein sequence ID" value="NDV34997.1"/>
    <property type="molecule type" value="Transcribed_RNA"/>
</dbReference>
<evidence type="ECO:0008006" key="3">
    <source>
        <dbReference type="Google" id="ProtNLM"/>
    </source>
</evidence>
<proteinExistence type="predicted"/>
<protein>
    <recommendedName>
        <fullName evidence="3">GH18 domain-containing protein</fullName>
    </recommendedName>
</protein>